<keyword evidence="3 6" id="KW-0812">Transmembrane</keyword>
<dbReference type="EMBL" id="OC874313">
    <property type="protein sequence ID" value="CAD7637483.1"/>
    <property type="molecule type" value="Genomic_DNA"/>
</dbReference>
<reference evidence="7" key="1">
    <citation type="submission" date="2020-11" db="EMBL/GenBank/DDBJ databases">
        <authorList>
            <person name="Tran Van P."/>
        </authorList>
    </citation>
    <scope>NUCLEOTIDE SEQUENCE</scope>
</reference>
<dbReference type="GO" id="GO:0050909">
    <property type="term" value="P:sensory perception of taste"/>
    <property type="evidence" value="ECO:0007669"/>
    <property type="project" value="InterPro"/>
</dbReference>
<evidence type="ECO:0000256" key="6">
    <source>
        <dbReference type="SAM" id="Phobius"/>
    </source>
</evidence>
<evidence type="ECO:0000256" key="5">
    <source>
        <dbReference type="ARBA" id="ARBA00023136"/>
    </source>
</evidence>
<evidence type="ECO:0000256" key="1">
    <source>
        <dbReference type="ARBA" id="ARBA00004651"/>
    </source>
</evidence>
<dbReference type="GO" id="GO:0005886">
    <property type="term" value="C:plasma membrane"/>
    <property type="evidence" value="ECO:0007669"/>
    <property type="project" value="UniProtKB-SubCell"/>
</dbReference>
<dbReference type="InterPro" id="IPR013604">
    <property type="entry name" value="7TM_chemorcpt"/>
</dbReference>
<feature type="transmembrane region" description="Helical" evidence="6">
    <location>
        <begin position="57"/>
        <end position="77"/>
    </location>
</feature>
<comment type="subcellular location">
    <subcellularLocation>
        <location evidence="1">Cell membrane</location>
        <topology evidence="1">Multi-pass membrane protein</topology>
    </subcellularLocation>
</comment>
<accession>A0A7R9L9C0</accession>
<evidence type="ECO:0000256" key="4">
    <source>
        <dbReference type="ARBA" id="ARBA00022989"/>
    </source>
</evidence>
<evidence type="ECO:0000313" key="7">
    <source>
        <dbReference type="EMBL" id="CAD7637483.1"/>
    </source>
</evidence>
<sequence>MNAKTKRNEFAIVMNEKPIKQYDQKFYSAVKPTLFLLRFLGGPTGLWKVDHGFWRTVVSTITALLMLLVLNVCAVYQCVRSVRTVMIPGLSFNTNVIFIFELAINLTGVMALDILWVRKKELISLLNLIDLEPKVNDNFDDDNTRKNRRKIRSKTTKLLIFLVLFLALIVSPFDSNNKNYNIDEIQVLVVYHITILIDIMAVFSTVAFGAVLSLYLVLSWVLRLKVCRIAAHVKNNLLPEAQKGRNPRLNEPKLIQTWFTSYAVIFKKYNMIFKQIAGLTFVVLLWSVLSMSYQIIAFFVENIKFLDNIYMWFHEVMCAIALIYFLFVVSSVEYKIDKLMKQLFHLALVVKFNYFETKYQTTNKLAQNFKLLADTIYQSHLSLSVFGLFHITRGLIVTTFGFAVTYTVLMYELTKDDNDVINLCNDTTLTKQLY</sequence>
<keyword evidence="4 6" id="KW-1133">Transmembrane helix</keyword>
<dbReference type="EMBL" id="CAJPIZ010019738">
    <property type="protein sequence ID" value="CAG2117050.1"/>
    <property type="molecule type" value="Genomic_DNA"/>
</dbReference>
<evidence type="ECO:0000256" key="2">
    <source>
        <dbReference type="ARBA" id="ARBA00022475"/>
    </source>
</evidence>
<dbReference type="OrthoDB" id="6533951at2759"/>
<feature type="transmembrane region" description="Helical" evidence="6">
    <location>
        <begin position="155"/>
        <end position="173"/>
    </location>
</feature>
<name>A0A7R9L9C0_9ACAR</name>
<keyword evidence="5 6" id="KW-0472">Membrane</keyword>
<keyword evidence="2" id="KW-1003">Cell membrane</keyword>
<feature type="transmembrane region" description="Helical" evidence="6">
    <location>
        <begin position="97"/>
        <end position="117"/>
    </location>
</feature>
<protein>
    <submittedName>
        <fullName evidence="7">Uncharacterized protein</fullName>
    </submittedName>
</protein>
<feature type="transmembrane region" description="Helical" evidence="6">
    <location>
        <begin position="312"/>
        <end position="332"/>
    </location>
</feature>
<evidence type="ECO:0000256" key="3">
    <source>
        <dbReference type="ARBA" id="ARBA00022692"/>
    </source>
</evidence>
<feature type="transmembrane region" description="Helical" evidence="6">
    <location>
        <begin position="276"/>
        <end position="300"/>
    </location>
</feature>
<dbReference type="Pfam" id="PF08395">
    <property type="entry name" value="7tm_7"/>
    <property type="match status" value="1"/>
</dbReference>
<dbReference type="Proteomes" id="UP000759131">
    <property type="component" value="Unassembled WGS sequence"/>
</dbReference>
<feature type="transmembrane region" description="Helical" evidence="6">
    <location>
        <begin position="193"/>
        <end position="218"/>
    </location>
</feature>
<keyword evidence="8" id="KW-1185">Reference proteome</keyword>
<evidence type="ECO:0000313" key="8">
    <source>
        <dbReference type="Proteomes" id="UP000759131"/>
    </source>
</evidence>
<gene>
    <name evidence="7" type="ORF">OSB1V03_LOCUS17005</name>
</gene>
<proteinExistence type="predicted"/>
<dbReference type="AlphaFoldDB" id="A0A7R9L9C0"/>
<organism evidence="7">
    <name type="scientific">Medioppia subpectinata</name>
    <dbReference type="NCBI Taxonomy" id="1979941"/>
    <lineage>
        <taxon>Eukaryota</taxon>
        <taxon>Metazoa</taxon>
        <taxon>Ecdysozoa</taxon>
        <taxon>Arthropoda</taxon>
        <taxon>Chelicerata</taxon>
        <taxon>Arachnida</taxon>
        <taxon>Acari</taxon>
        <taxon>Acariformes</taxon>
        <taxon>Sarcoptiformes</taxon>
        <taxon>Oribatida</taxon>
        <taxon>Brachypylina</taxon>
        <taxon>Oppioidea</taxon>
        <taxon>Oppiidae</taxon>
        <taxon>Medioppia</taxon>
    </lineage>
</organism>